<gene>
    <name evidence="7" type="ORF">B0W44_03480</name>
</gene>
<feature type="transmembrane region" description="Helical" evidence="5">
    <location>
        <begin position="217"/>
        <end position="235"/>
    </location>
</feature>
<dbReference type="AlphaFoldDB" id="A0A1U9K4M5"/>
<evidence type="ECO:0000256" key="2">
    <source>
        <dbReference type="ARBA" id="ARBA00022692"/>
    </source>
</evidence>
<proteinExistence type="predicted"/>
<dbReference type="PANTHER" id="PTHR43471:SF1">
    <property type="entry name" value="ABC TRANSPORTER PERMEASE PROTEIN NOSY-RELATED"/>
    <property type="match status" value="1"/>
</dbReference>
<evidence type="ECO:0000256" key="4">
    <source>
        <dbReference type="ARBA" id="ARBA00023136"/>
    </source>
</evidence>
<evidence type="ECO:0000259" key="6">
    <source>
        <dbReference type="Pfam" id="PF01061"/>
    </source>
</evidence>
<dbReference type="GO" id="GO:0140359">
    <property type="term" value="F:ABC-type transporter activity"/>
    <property type="evidence" value="ECO:0007669"/>
    <property type="project" value="InterPro"/>
</dbReference>
<accession>A0A1U9K4M5</accession>
<keyword evidence="4 5" id="KW-0472">Membrane</keyword>
<dbReference type="Pfam" id="PF01061">
    <property type="entry name" value="ABC2_membrane"/>
    <property type="match status" value="1"/>
</dbReference>
<evidence type="ECO:0000256" key="5">
    <source>
        <dbReference type="SAM" id="Phobius"/>
    </source>
</evidence>
<feature type="domain" description="ABC-2 type transporter transmembrane" evidence="6">
    <location>
        <begin position="8"/>
        <end position="201"/>
    </location>
</feature>
<dbReference type="InterPro" id="IPR013525">
    <property type="entry name" value="ABC2_TM"/>
</dbReference>
<feature type="transmembrane region" description="Helical" evidence="5">
    <location>
        <begin position="127"/>
        <end position="152"/>
    </location>
</feature>
<feature type="transmembrane region" description="Helical" evidence="5">
    <location>
        <begin position="20"/>
        <end position="40"/>
    </location>
</feature>
<keyword evidence="3 5" id="KW-1133">Transmembrane helix</keyword>
<dbReference type="RefSeq" id="WP_077718790.1">
    <property type="nucleotide sequence ID" value="NZ_CP019699.1"/>
</dbReference>
<feature type="transmembrane region" description="Helical" evidence="5">
    <location>
        <begin position="164"/>
        <end position="182"/>
    </location>
</feature>
<keyword evidence="8" id="KW-1185">Reference proteome</keyword>
<dbReference type="GO" id="GO:0043190">
    <property type="term" value="C:ATP-binding cassette (ABC) transporter complex"/>
    <property type="evidence" value="ECO:0007669"/>
    <property type="project" value="InterPro"/>
</dbReference>
<name>A0A1U9K4M5_9BACL</name>
<dbReference type="PIRSF" id="PIRSF006648">
    <property type="entry name" value="DrrB"/>
    <property type="match status" value="1"/>
</dbReference>
<dbReference type="PANTHER" id="PTHR43471">
    <property type="entry name" value="ABC TRANSPORTER PERMEASE"/>
    <property type="match status" value="1"/>
</dbReference>
<evidence type="ECO:0000256" key="1">
    <source>
        <dbReference type="ARBA" id="ARBA00004141"/>
    </source>
</evidence>
<dbReference type="OrthoDB" id="3182222at2"/>
<evidence type="ECO:0000313" key="7">
    <source>
        <dbReference type="EMBL" id="AQS54973.1"/>
    </source>
</evidence>
<dbReference type="InterPro" id="IPR000412">
    <property type="entry name" value="ABC_2_transport"/>
</dbReference>
<dbReference type="EMBL" id="CP019699">
    <property type="protein sequence ID" value="AQS54973.1"/>
    <property type="molecule type" value="Genomic_DNA"/>
</dbReference>
<sequence length="241" mass="26602">MTLSWKRLSAIMQKEWKDFLRNAQVLVMVLMPVIFAFVFSKIPVDAGEEGEAYIFLVMPVLMALTMTGAFVQAMMIAEEKEKNTLRVLMLSPATSFEVLLGKSVLSFALTLLTIGGCVAVSGQTIGAPLLFITMSILSVIVFVALGTVIGLISKSLQDTSITGLPIMFLFLMGPIFSPMLNIDWLTTVLNIFPTQHFMNGSEQLFQGGSFNDVKAHMLNIGIWMVGAVIVSFLVYRKKRFD</sequence>
<dbReference type="KEGG" id="ntr:B0W44_03480"/>
<keyword evidence="2 5" id="KW-0812">Transmembrane</keyword>
<protein>
    <recommendedName>
        <fullName evidence="6">ABC-2 type transporter transmembrane domain-containing protein</fullName>
    </recommendedName>
</protein>
<feature type="transmembrane region" description="Helical" evidence="5">
    <location>
        <begin position="98"/>
        <end position="121"/>
    </location>
</feature>
<feature type="transmembrane region" description="Helical" evidence="5">
    <location>
        <begin position="52"/>
        <end position="77"/>
    </location>
</feature>
<reference evidence="7 8" key="1">
    <citation type="journal article" date="2015" name="Int. J. Syst. Evol. Microbiol.">
        <title>Novibacillus thermophilus gen. nov., sp. nov., a Gram-staining-negative and moderately thermophilic member of the family Thermoactinomycetaceae.</title>
        <authorList>
            <person name="Yang G."/>
            <person name="Chen J."/>
            <person name="Zhou S."/>
        </authorList>
    </citation>
    <scope>NUCLEOTIDE SEQUENCE [LARGE SCALE GENOMIC DNA]</scope>
    <source>
        <strain evidence="7 8">SG-1</strain>
    </source>
</reference>
<evidence type="ECO:0000256" key="3">
    <source>
        <dbReference type="ARBA" id="ARBA00022989"/>
    </source>
</evidence>
<dbReference type="STRING" id="1471761.B0W44_03480"/>
<organism evidence="7 8">
    <name type="scientific">Novibacillus thermophilus</name>
    <dbReference type="NCBI Taxonomy" id="1471761"/>
    <lineage>
        <taxon>Bacteria</taxon>
        <taxon>Bacillati</taxon>
        <taxon>Bacillota</taxon>
        <taxon>Bacilli</taxon>
        <taxon>Bacillales</taxon>
        <taxon>Thermoactinomycetaceae</taxon>
        <taxon>Novibacillus</taxon>
    </lineage>
</organism>
<evidence type="ECO:0000313" key="8">
    <source>
        <dbReference type="Proteomes" id="UP000188603"/>
    </source>
</evidence>
<comment type="subcellular location">
    <subcellularLocation>
        <location evidence="1">Membrane</location>
        <topology evidence="1">Multi-pass membrane protein</topology>
    </subcellularLocation>
</comment>
<dbReference type="Proteomes" id="UP000188603">
    <property type="component" value="Chromosome"/>
</dbReference>